<dbReference type="AlphaFoldDB" id="A9B9F5"/>
<dbReference type="EMBL" id="CP000878">
    <property type="protein sequence ID" value="ABX07992.1"/>
    <property type="molecule type" value="Genomic_DNA"/>
</dbReference>
<evidence type="ECO:0000259" key="2">
    <source>
        <dbReference type="Pfam" id="PF19029"/>
    </source>
</evidence>
<keyword evidence="4" id="KW-1185">Reference proteome</keyword>
<dbReference type="KEGG" id="pmj:P9211_00611"/>
<dbReference type="Proteomes" id="UP000000788">
    <property type="component" value="Chromosome"/>
</dbReference>
<keyword evidence="1" id="KW-1133">Transmembrane helix</keyword>
<feature type="domain" description="DUF883" evidence="2">
    <location>
        <begin position="127"/>
        <end position="150"/>
    </location>
</feature>
<dbReference type="STRING" id="93059.P9211_00611"/>
<gene>
    <name evidence="3" type="ordered locus">P9211_00611</name>
</gene>
<keyword evidence="1" id="KW-0812">Transmembrane</keyword>
<reference evidence="3 4" key="1">
    <citation type="journal article" date="2007" name="PLoS Genet.">
        <title>Patterns and implications of gene gain and loss in the evolution of Prochlorococcus.</title>
        <authorList>
            <person name="Kettler G.C."/>
            <person name="Martiny A.C."/>
            <person name="Huang K."/>
            <person name="Zucker J."/>
            <person name="Coleman M.L."/>
            <person name="Rodrigue S."/>
            <person name="Chen F."/>
            <person name="Lapidus A."/>
            <person name="Ferriera S."/>
            <person name="Johnson J."/>
            <person name="Steglich C."/>
            <person name="Church G.M."/>
            <person name="Richardson P."/>
            <person name="Chisholm S.W."/>
        </authorList>
    </citation>
    <scope>NUCLEOTIDE SEQUENCE [LARGE SCALE GENOMIC DNA]</scope>
    <source>
        <strain evidence="4">MIT 9211</strain>
    </source>
</reference>
<evidence type="ECO:0000313" key="3">
    <source>
        <dbReference type="EMBL" id="ABX07992.1"/>
    </source>
</evidence>
<dbReference type="Pfam" id="PF19029">
    <property type="entry name" value="DUF883_C"/>
    <property type="match status" value="1"/>
</dbReference>
<sequence>MDFMESSNSSSCEAQASVNTELNTDLSEQWVSDQFEALLPRIQEKWPEVAKQTLEATRGSLDELIRVISLHSGKTTYGVKEQLEELFNSATDRTKDIAESLEPLEKQLEELLDELNQTLRPRIEKPIRQRPLLAIGIATGLGVLLGILLSGGKRS</sequence>
<organism evidence="3 4">
    <name type="scientific">Prochlorococcus marinus (strain MIT 9211)</name>
    <dbReference type="NCBI Taxonomy" id="93059"/>
    <lineage>
        <taxon>Bacteria</taxon>
        <taxon>Bacillati</taxon>
        <taxon>Cyanobacteriota</taxon>
        <taxon>Cyanophyceae</taxon>
        <taxon>Synechococcales</taxon>
        <taxon>Prochlorococcaceae</taxon>
        <taxon>Prochlorococcus</taxon>
    </lineage>
</organism>
<proteinExistence type="predicted"/>
<name>A9B9F5_PROM4</name>
<accession>A9B9F5</accession>
<feature type="transmembrane region" description="Helical" evidence="1">
    <location>
        <begin position="132"/>
        <end position="152"/>
    </location>
</feature>
<dbReference type="eggNOG" id="ENOG5033GIX">
    <property type="taxonomic scope" value="Bacteria"/>
</dbReference>
<evidence type="ECO:0000256" key="1">
    <source>
        <dbReference type="SAM" id="Phobius"/>
    </source>
</evidence>
<dbReference type="HOGENOM" id="CLU_144159_0_0_3"/>
<protein>
    <recommendedName>
        <fullName evidence="2">DUF883 domain-containing protein</fullName>
    </recommendedName>
</protein>
<dbReference type="InterPro" id="IPR043605">
    <property type="entry name" value="DUF883_C"/>
</dbReference>
<evidence type="ECO:0000313" key="4">
    <source>
        <dbReference type="Proteomes" id="UP000000788"/>
    </source>
</evidence>
<keyword evidence="1" id="KW-0472">Membrane</keyword>